<evidence type="ECO:0000313" key="3">
    <source>
        <dbReference type="Proteomes" id="UP001370490"/>
    </source>
</evidence>
<keyword evidence="1" id="KW-0812">Transmembrane</keyword>
<dbReference type="EMBL" id="JBAMMX010000015">
    <property type="protein sequence ID" value="KAK6925697.1"/>
    <property type="molecule type" value="Genomic_DNA"/>
</dbReference>
<accession>A0AAN8Z5I7</accession>
<proteinExistence type="predicted"/>
<dbReference type="AlphaFoldDB" id="A0AAN8Z5I7"/>
<evidence type="ECO:0000313" key="2">
    <source>
        <dbReference type="EMBL" id="KAK6925697.1"/>
    </source>
</evidence>
<reference evidence="2 3" key="1">
    <citation type="submission" date="2023-12" db="EMBL/GenBank/DDBJ databases">
        <title>A high-quality genome assembly for Dillenia turbinata (Dilleniales).</title>
        <authorList>
            <person name="Chanderbali A."/>
        </authorList>
    </citation>
    <scope>NUCLEOTIDE SEQUENCE [LARGE SCALE GENOMIC DNA]</scope>
    <source>
        <strain evidence="2">LSX21</strain>
        <tissue evidence="2">Leaf</tissue>
    </source>
</reference>
<sequence length="109" mass="12055">MAHSQILNTDPFPSLSHAYALVAQEERQRSIVSSRLPSIESTTFMSTKTSKISVLLNCLSLLATLLIILNFKKGKPKAVQARPTIPAMNLPDFTYQEMEEATDGFKEVG</sequence>
<keyword evidence="3" id="KW-1185">Reference proteome</keyword>
<keyword evidence="1" id="KW-0472">Membrane</keyword>
<protein>
    <submittedName>
        <fullName evidence="2">Uncharacterized protein</fullName>
    </submittedName>
</protein>
<gene>
    <name evidence="2" type="ORF">RJ641_007416</name>
</gene>
<comment type="caution">
    <text evidence="2">The sequence shown here is derived from an EMBL/GenBank/DDBJ whole genome shotgun (WGS) entry which is preliminary data.</text>
</comment>
<organism evidence="2 3">
    <name type="scientific">Dillenia turbinata</name>
    <dbReference type="NCBI Taxonomy" id="194707"/>
    <lineage>
        <taxon>Eukaryota</taxon>
        <taxon>Viridiplantae</taxon>
        <taxon>Streptophyta</taxon>
        <taxon>Embryophyta</taxon>
        <taxon>Tracheophyta</taxon>
        <taxon>Spermatophyta</taxon>
        <taxon>Magnoliopsida</taxon>
        <taxon>eudicotyledons</taxon>
        <taxon>Gunneridae</taxon>
        <taxon>Pentapetalae</taxon>
        <taxon>Dilleniales</taxon>
        <taxon>Dilleniaceae</taxon>
        <taxon>Dillenia</taxon>
    </lineage>
</organism>
<dbReference type="Proteomes" id="UP001370490">
    <property type="component" value="Unassembled WGS sequence"/>
</dbReference>
<name>A0AAN8Z5I7_9MAGN</name>
<keyword evidence="1" id="KW-1133">Transmembrane helix</keyword>
<evidence type="ECO:0000256" key="1">
    <source>
        <dbReference type="SAM" id="Phobius"/>
    </source>
</evidence>
<feature type="transmembrane region" description="Helical" evidence="1">
    <location>
        <begin position="52"/>
        <end position="71"/>
    </location>
</feature>